<name>A0A0X3VAE0_9ACTN</name>
<dbReference type="EMBL" id="LLZG01000061">
    <property type="protein sequence ID" value="KUL41668.1"/>
    <property type="molecule type" value="Genomic_DNA"/>
</dbReference>
<accession>A0A0X3VAE0</accession>
<organism evidence="2 3">
    <name type="scientific">Streptomyces regalis</name>
    <dbReference type="NCBI Taxonomy" id="68262"/>
    <lineage>
        <taxon>Bacteria</taxon>
        <taxon>Bacillati</taxon>
        <taxon>Actinomycetota</taxon>
        <taxon>Actinomycetes</taxon>
        <taxon>Kitasatosporales</taxon>
        <taxon>Streptomycetaceae</taxon>
        <taxon>Streptomyces</taxon>
    </lineage>
</organism>
<proteinExistence type="predicted"/>
<evidence type="ECO:0000256" key="1">
    <source>
        <dbReference type="SAM" id="MobiDB-lite"/>
    </source>
</evidence>
<sequence length="102" mass="10696">MALAIDVIRFGLHRDLRKMRQDFRAGDAALDRRSRGGKCPVEGLFCGSEFLQGLAFDAGGQPRASTLVGEIGQDRNALALADPDDPVGAGCGQVVSPARQGG</sequence>
<dbReference type="AlphaFoldDB" id="A0A0X3VAE0"/>
<comment type="caution">
    <text evidence="2">The sequence shown here is derived from an EMBL/GenBank/DDBJ whole genome shotgun (WGS) entry which is preliminary data.</text>
</comment>
<evidence type="ECO:0000313" key="3">
    <source>
        <dbReference type="Proteomes" id="UP000053923"/>
    </source>
</evidence>
<dbReference type="Proteomes" id="UP000053923">
    <property type="component" value="Unassembled WGS sequence"/>
</dbReference>
<gene>
    <name evidence="2" type="ORF">ADL12_11145</name>
</gene>
<keyword evidence="3" id="KW-1185">Reference proteome</keyword>
<reference evidence="3" key="1">
    <citation type="submission" date="2015-10" db="EMBL/GenBank/DDBJ databases">
        <authorList>
            <person name="Ju K.-S."/>
            <person name="Doroghazi J.R."/>
            <person name="Metcalf W.W."/>
        </authorList>
    </citation>
    <scope>NUCLEOTIDE SEQUENCE [LARGE SCALE GENOMIC DNA]</scope>
    <source>
        <strain evidence="3">NRRL 3151</strain>
    </source>
</reference>
<feature type="region of interest" description="Disordered" evidence="1">
    <location>
        <begin position="81"/>
        <end position="102"/>
    </location>
</feature>
<evidence type="ECO:0000313" key="2">
    <source>
        <dbReference type="EMBL" id="KUL41668.1"/>
    </source>
</evidence>
<protein>
    <submittedName>
        <fullName evidence="2">Uncharacterized protein</fullName>
    </submittedName>
</protein>